<dbReference type="Pfam" id="PF02720">
    <property type="entry name" value="DUF222"/>
    <property type="match status" value="1"/>
</dbReference>
<evidence type="ECO:0000313" key="4">
    <source>
        <dbReference type="EMBL" id="BCB76457.1"/>
    </source>
</evidence>
<dbReference type="GO" id="GO:0008270">
    <property type="term" value="F:zinc ion binding"/>
    <property type="evidence" value="ECO:0007669"/>
    <property type="project" value="InterPro"/>
</dbReference>
<gene>
    <name evidence="4" type="ORF">Pflav_028670</name>
</gene>
<keyword evidence="4" id="KW-0540">Nuclease</keyword>
<keyword evidence="4" id="KW-0378">Hydrolase</keyword>
<reference evidence="4 5" key="1">
    <citation type="submission" date="2020-03" db="EMBL/GenBank/DDBJ databases">
        <title>Whole genome shotgun sequence of Phytohabitans flavus NBRC 107702.</title>
        <authorList>
            <person name="Komaki H."/>
            <person name="Tamura T."/>
        </authorList>
    </citation>
    <scope>NUCLEOTIDE SEQUENCE [LARGE SCALE GENOMIC DNA]</scope>
    <source>
        <strain evidence="4 5">NBRC 107702</strain>
    </source>
</reference>
<dbReference type="CDD" id="cd00085">
    <property type="entry name" value="HNHc"/>
    <property type="match status" value="1"/>
</dbReference>
<dbReference type="GO" id="GO:0004519">
    <property type="term" value="F:endonuclease activity"/>
    <property type="evidence" value="ECO:0007669"/>
    <property type="project" value="UniProtKB-KW"/>
</dbReference>
<evidence type="ECO:0000313" key="5">
    <source>
        <dbReference type="Proteomes" id="UP000502508"/>
    </source>
</evidence>
<reference evidence="4 5" key="2">
    <citation type="submission" date="2020-03" db="EMBL/GenBank/DDBJ databases">
        <authorList>
            <person name="Ichikawa N."/>
            <person name="Kimura A."/>
            <person name="Kitahashi Y."/>
            <person name="Uohara A."/>
        </authorList>
    </citation>
    <scope>NUCLEOTIDE SEQUENCE [LARGE SCALE GENOMIC DNA]</scope>
    <source>
        <strain evidence="4 5">NBRC 107702</strain>
    </source>
</reference>
<dbReference type="GO" id="GO:0003676">
    <property type="term" value="F:nucleic acid binding"/>
    <property type="evidence" value="ECO:0007669"/>
    <property type="project" value="InterPro"/>
</dbReference>
<protein>
    <submittedName>
        <fullName evidence="4">HNH endonuclease</fullName>
    </submittedName>
</protein>
<dbReference type="AlphaFoldDB" id="A0A6F8XRM2"/>
<feature type="domain" description="HNH nuclease" evidence="3">
    <location>
        <begin position="323"/>
        <end position="375"/>
    </location>
</feature>
<dbReference type="InterPro" id="IPR003870">
    <property type="entry name" value="DUF222"/>
</dbReference>
<dbReference type="RefSeq" id="WP_173036504.1">
    <property type="nucleotide sequence ID" value="NZ_AP022870.1"/>
</dbReference>
<evidence type="ECO:0000256" key="2">
    <source>
        <dbReference type="SAM" id="MobiDB-lite"/>
    </source>
</evidence>
<sequence>MDEDTLAQLAALAAKCADASVWPLSDDALVDCLDTIHQITQTLTAAQSHLIREIDGRGLPVARHASSTPVWLREHLRVSVHAAKRMVELARAVDERPALDAALVAGVVNAEQAAVVAAAIRDLPVDPGLVDRAEAVLIGQAQQFEPAILRKAGERVLAHVAPELADARDAAALRRQEARAWQTRAFQLTRLGDGRVRVTGWLDEVGAATVNAALDPLCAPHRDGDEPRTPAQRRADALVAVCDLATRTEQLPDSGGQRPHVVVTVPFAALREQVEAGTLDTGGRISPAQVRQLACDAQIIPAVLGGDGQVLDLGRTRRLITGPLRRALELRDRGCAFPGCDRPPRWCHGHHIRAWTESGPTSLDNSVLLCGYHHRIIHSGQWTVRLAADGLPEFIPPSHVDPHREPRRNRYHHRT</sequence>
<dbReference type="Pfam" id="PF01844">
    <property type="entry name" value="HNH"/>
    <property type="match status" value="1"/>
</dbReference>
<name>A0A6F8XRM2_9ACTN</name>
<dbReference type="KEGG" id="pfla:Pflav_028670"/>
<dbReference type="Proteomes" id="UP000502508">
    <property type="component" value="Chromosome"/>
</dbReference>
<keyword evidence="4" id="KW-0255">Endonuclease</keyword>
<feature type="region of interest" description="Disordered" evidence="2">
    <location>
        <begin position="395"/>
        <end position="415"/>
    </location>
</feature>
<proteinExistence type="inferred from homology"/>
<accession>A0A6F8XRM2</accession>
<feature type="compositionally biased region" description="Basic residues" evidence="2">
    <location>
        <begin position="405"/>
        <end position="415"/>
    </location>
</feature>
<dbReference type="EMBL" id="AP022870">
    <property type="protein sequence ID" value="BCB76457.1"/>
    <property type="molecule type" value="Genomic_DNA"/>
</dbReference>
<evidence type="ECO:0000256" key="1">
    <source>
        <dbReference type="ARBA" id="ARBA00023450"/>
    </source>
</evidence>
<dbReference type="InterPro" id="IPR002711">
    <property type="entry name" value="HNH"/>
</dbReference>
<organism evidence="4 5">
    <name type="scientific">Phytohabitans flavus</name>
    <dbReference type="NCBI Taxonomy" id="1076124"/>
    <lineage>
        <taxon>Bacteria</taxon>
        <taxon>Bacillati</taxon>
        <taxon>Actinomycetota</taxon>
        <taxon>Actinomycetes</taxon>
        <taxon>Micromonosporales</taxon>
        <taxon>Micromonosporaceae</taxon>
    </lineage>
</organism>
<keyword evidence="5" id="KW-1185">Reference proteome</keyword>
<comment type="similarity">
    <text evidence="1">Belongs to the Rv1128c/1148c/1588c/1702c/1945/3466 family.</text>
</comment>
<dbReference type="SMART" id="SM00507">
    <property type="entry name" value="HNHc"/>
    <property type="match status" value="1"/>
</dbReference>
<evidence type="ECO:0000259" key="3">
    <source>
        <dbReference type="SMART" id="SM00507"/>
    </source>
</evidence>
<dbReference type="InterPro" id="IPR003615">
    <property type="entry name" value="HNH_nuc"/>
</dbReference>